<proteinExistence type="predicted"/>
<evidence type="ECO:0000313" key="2">
    <source>
        <dbReference type="Proteomes" id="UP000076532"/>
    </source>
</evidence>
<protein>
    <submittedName>
        <fullName evidence="1">Uncharacterized protein</fullName>
    </submittedName>
</protein>
<dbReference type="Proteomes" id="UP000076532">
    <property type="component" value="Unassembled WGS sequence"/>
</dbReference>
<name>A0A167TBF0_9AGAM</name>
<gene>
    <name evidence="1" type="ORF">FIBSPDRAFT_567370</name>
</gene>
<dbReference type="EMBL" id="KV418329">
    <property type="protein sequence ID" value="KZP02759.1"/>
    <property type="molecule type" value="Genomic_DNA"/>
</dbReference>
<evidence type="ECO:0000313" key="1">
    <source>
        <dbReference type="EMBL" id="KZP02759.1"/>
    </source>
</evidence>
<dbReference type="AlphaFoldDB" id="A0A167TBF0"/>
<accession>A0A167TBF0</accession>
<organism evidence="1 2">
    <name type="scientific">Athelia psychrophila</name>
    <dbReference type="NCBI Taxonomy" id="1759441"/>
    <lineage>
        <taxon>Eukaryota</taxon>
        <taxon>Fungi</taxon>
        <taxon>Dikarya</taxon>
        <taxon>Basidiomycota</taxon>
        <taxon>Agaricomycotina</taxon>
        <taxon>Agaricomycetes</taxon>
        <taxon>Agaricomycetidae</taxon>
        <taxon>Atheliales</taxon>
        <taxon>Atheliaceae</taxon>
        <taxon>Athelia</taxon>
    </lineage>
</organism>
<keyword evidence="2" id="KW-1185">Reference proteome</keyword>
<sequence length="134" mass="14710">MPYRHLFLPATTSPRICEHEAKHIAAPRMLDVKKMKLGGKRPGGDATEDNSPSRLCRLPKRKVTVLLPITCRTRFSVSASFPSRSRCAIRSTVVATARHYNVDALCSESAAWATSMTRWISSAGAGTLPKMKIA</sequence>
<reference evidence="1 2" key="1">
    <citation type="journal article" date="2016" name="Mol. Biol. Evol.">
        <title>Comparative Genomics of Early-Diverging Mushroom-Forming Fungi Provides Insights into the Origins of Lignocellulose Decay Capabilities.</title>
        <authorList>
            <person name="Nagy L.G."/>
            <person name="Riley R."/>
            <person name="Tritt A."/>
            <person name="Adam C."/>
            <person name="Daum C."/>
            <person name="Floudas D."/>
            <person name="Sun H."/>
            <person name="Yadav J.S."/>
            <person name="Pangilinan J."/>
            <person name="Larsson K.H."/>
            <person name="Matsuura K."/>
            <person name="Barry K."/>
            <person name="Labutti K."/>
            <person name="Kuo R."/>
            <person name="Ohm R.A."/>
            <person name="Bhattacharya S.S."/>
            <person name="Shirouzu T."/>
            <person name="Yoshinaga Y."/>
            <person name="Martin F.M."/>
            <person name="Grigoriev I.V."/>
            <person name="Hibbett D.S."/>
        </authorList>
    </citation>
    <scope>NUCLEOTIDE SEQUENCE [LARGE SCALE GENOMIC DNA]</scope>
    <source>
        <strain evidence="1 2">CBS 109695</strain>
    </source>
</reference>